<evidence type="ECO:0000259" key="20">
    <source>
        <dbReference type="PROSITE" id="PS51387"/>
    </source>
</evidence>
<dbReference type="InterPro" id="IPR036318">
    <property type="entry name" value="FAD-bd_PCMH-like_sf"/>
</dbReference>
<dbReference type="Gene3D" id="3.30.43.10">
    <property type="entry name" value="Uridine Diphospho-n-acetylenolpyruvylglucosamine Reductase, domain 2"/>
    <property type="match status" value="1"/>
</dbReference>
<proteinExistence type="inferred from homology"/>
<keyword evidence="16 19" id="KW-0961">Cell wall biogenesis/degradation</keyword>
<comment type="subcellular location">
    <subcellularLocation>
        <location evidence="3 19">Cytoplasm</location>
    </subcellularLocation>
</comment>
<evidence type="ECO:0000256" key="16">
    <source>
        <dbReference type="ARBA" id="ARBA00023316"/>
    </source>
</evidence>
<evidence type="ECO:0000256" key="2">
    <source>
        <dbReference type="ARBA" id="ARBA00003921"/>
    </source>
</evidence>
<dbReference type="UniPathway" id="UPA00219"/>
<dbReference type="STRING" id="1142394.PSMK_07190"/>
<evidence type="ECO:0000256" key="15">
    <source>
        <dbReference type="ARBA" id="ARBA00023306"/>
    </source>
</evidence>
<evidence type="ECO:0000313" key="22">
    <source>
        <dbReference type="Proteomes" id="UP000007881"/>
    </source>
</evidence>
<dbReference type="Pfam" id="PF02873">
    <property type="entry name" value="MurB_C"/>
    <property type="match status" value="1"/>
</dbReference>
<dbReference type="Pfam" id="PF01565">
    <property type="entry name" value="FAD_binding_4"/>
    <property type="match status" value="1"/>
</dbReference>
<dbReference type="HOGENOM" id="CLU_035304_1_1_0"/>
<dbReference type="GO" id="GO:0009252">
    <property type="term" value="P:peptidoglycan biosynthetic process"/>
    <property type="evidence" value="ECO:0007669"/>
    <property type="project" value="UniProtKB-UniRule"/>
</dbReference>
<dbReference type="KEGG" id="phm:PSMK_07190"/>
<evidence type="ECO:0000256" key="10">
    <source>
        <dbReference type="ARBA" id="ARBA00022827"/>
    </source>
</evidence>
<evidence type="ECO:0000256" key="7">
    <source>
        <dbReference type="ARBA" id="ARBA00022490"/>
    </source>
</evidence>
<comment type="similarity">
    <text evidence="19">Belongs to the MurB family.</text>
</comment>
<dbReference type="PANTHER" id="PTHR21071:SF4">
    <property type="entry name" value="UDP-N-ACETYLENOLPYRUVOYLGLUCOSAMINE REDUCTASE"/>
    <property type="match status" value="1"/>
</dbReference>
<keyword evidence="13 19" id="KW-0573">Peptidoglycan synthesis</keyword>
<dbReference type="PROSITE" id="PS51387">
    <property type="entry name" value="FAD_PCMH"/>
    <property type="match status" value="1"/>
</dbReference>
<dbReference type="PANTHER" id="PTHR21071">
    <property type="entry name" value="UDP-N-ACETYLENOLPYRUVOYLGLUCOSAMINE REDUCTASE"/>
    <property type="match status" value="1"/>
</dbReference>
<name>I0IC90_PHYMF</name>
<dbReference type="InterPro" id="IPR016169">
    <property type="entry name" value="FAD-bd_PCMH_sub2"/>
</dbReference>
<evidence type="ECO:0000256" key="3">
    <source>
        <dbReference type="ARBA" id="ARBA00004496"/>
    </source>
</evidence>
<keyword evidence="12 19" id="KW-0133">Cell shape</keyword>
<evidence type="ECO:0000256" key="13">
    <source>
        <dbReference type="ARBA" id="ARBA00022984"/>
    </source>
</evidence>
<evidence type="ECO:0000256" key="11">
    <source>
        <dbReference type="ARBA" id="ARBA00022857"/>
    </source>
</evidence>
<feature type="domain" description="FAD-binding PCMH-type" evidence="20">
    <location>
        <begin position="25"/>
        <end position="206"/>
    </location>
</feature>
<evidence type="ECO:0000256" key="12">
    <source>
        <dbReference type="ARBA" id="ARBA00022960"/>
    </source>
</evidence>
<protein>
    <recommendedName>
        <fullName evidence="6 19">UDP-N-acetylenolpyruvoylglucosamine reductase</fullName>
        <ecNumber evidence="5 19">1.3.1.98</ecNumber>
    </recommendedName>
    <alternativeName>
        <fullName evidence="17 19">UDP-N-acetylmuramate dehydrogenase</fullName>
    </alternativeName>
</protein>
<dbReference type="GO" id="GO:0008762">
    <property type="term" value="F:UDP-N-acetylmuramate dehydrogenase activity"/>
    <property type="evidence" value="ECO:0007669"/>
    <property type="project" value="UniProtKB-UniRule"/>
</dbReference>
<keyword evidence="10 19" id="KW-0274">FAD</keyword>
<comment type="function">
    <text evidence="2 19">Cell wall formation.</text>
</comment>
<dbReference type="SUPFAM" id="SSF56176">
    <property type="entry name" value="FAD-binding/transporter-associated domain-like"/>
    <property type="match status" value="1"/>
</dbReference>
<dbReference type="Proteomes" id="UP000007881">
    <property type="component" value="Chromosome"/>
</dbReference>
<accession>I0IC90</accession>
<feature type="active site" evidence="19">
    <location>
        <position position="302"/>
    </location>
</feature>
<dbReference type="InterPro" id="IPR003170">
    <property type="entry name" value="MurB"/>
</dbReference>
<dbReference type="GO" id="GO:0051301">
    <property type="term" value="P:cell division"/>
    <property type="evidence" value="ECO:0007669"/>
    <property type="project" value="UniProtKB-KW"/>
</dbReference>
<gene>
    <name evidence="19 21" type="primary">murB</name>
    <name evidence="21" type="ordered locus">PSMK_07190</name>
</gene>
<keyword evidence="22" id="KW-1185">Reference proteome</keyword>
<keyword evidence="11 19" id="KW-0521">NADP</keyword>
<feature type="active site" evidence="19">
    <location>
        <position position="171"/>
    </location>
</feature>
<evidence type="ECO:0000256" key="14">
    <source>
        <dbReference type="ARBA" id="ARBA00023002"/>
    </source>
</evidence>
<dbReference type="EC" id="1.3.1.98" evidence="5 19"/>
<dbReference type="InterPro" id="IPR006094">
    <property type="entry name" value="Oxid_FAD_bind_N"/>
</dbReference>
<evidence type="ECO:0000256" key="6">
    <source>
        <dbReference type="ARBA" id="ARBA00015188"/>
    </source>
</evidence>
<dbReference type="SUPFAM" id="SSF56194">
    <property type="entry name" value="Uridine diphospho-N-Acetylenolpyruvylglucosamine reductase, MurB, C-terminal domain"/>
    <property type="match status" value="1"/>
</dbReference>
<keyword evidence="15 19" id="KW-0131">Cell cycle</keyword>
<comment type="pathway">
    <text evidence="4 19">Cell wall biogenesis; peptidoglycan biosynthesis.</text>
</comment>
<dbReference type="EMBL" id="AP012338">
    <property type="protein sequence ID" value="BAM02878.1"/>
    <property type="molecule type" value="Genomic_DNA"/>
</dbReference>
<dbReference type="AlphaFoldDB" id="I0IC90"/>
<evidence type="ECO:0000256" key="5">
    <source>
        <dbReference type="ARBA" id="ARBA00012518"/>
    </source>
</evidence>
<comment type="cofactor">
    <cofactor evidence="1 19">
        <name>FAD</name>
        <dbReference type="ChEBI" id="CHEBI:57692"/>
    </cofactor>
</comment>
<evidence type="ECO:0000256" key="19">
    <source>
        <dbReference type="HAMAP-Rule" id="MF_00037"/>
    </source>
</evidence>
<evidence type="ECO:0000256" key="1">
    <source>
        <dbReference type="ARBA" id="ARBA00001974"/>
    </source>
</evidence>
<evidence type="ECO:0000256" key="17">
    <source>
        <dbReference type="ARBA" id="ARBA00031026"/>
    </source>
</evidence>
<dbReference type="GO" id="GO:0005829">
    <property type="term" value="C:cytosol"/>
    <property type="evidence" value="ECO:0007669"/>
    <property type="project" value="TreeGrafter"/>
</dbReference>
<dbReference type="Gene3D" id="3.90.78.10">
    <property type="entry name" value="UDP-N-acetylenolpyruvoylglucosamine reductase, C-terminal domain"/>
    <property type="match status" value="1"/>
</dbReference>
<dbReference type="RefSeq" id="WP_014436098.1">
    <property type="nucleotide sequence ID" value="NC_017080.1"/>
</dbReference>
<dbReference type="GO" id="GO:0071555">
    <property type="term" value="P:cell wall organization"/>
    <property type="evidence" value="ECO:0007669"/>
    <property type="project" value="UniProtKB-KW"/>
</dbReference>
<dbReference type="HAMAP" id="MF_00037">
    <property type="entry name" value="MurB"/>
    <property type="match status" value="1"/>
</dbReference>
<comment type="catalytic activity">
    <reaction evidence="18 19">
        <text>UDP-N-acetyl-alpha-D-muramate + NADP(+) = UDP-N-acetyl-3-O-(1-carboxyvinyl)-alpha-D-glucosamine + NADPH + H(+)</text>
        <dbReference type="Rhea" id="RHEA:12248"/>
        <dbReference type="ChEBI" id="CHEBI:15378"/>
        <dbReference type="ChEBI" id="CHEBI:57783"/>
        <dbReference type="ChEBI" id="CHEBI:58349"/>
        <dbReference type="ChEBI" id="CHEBI:68483"/>
        <dbReference type="ChEBI" id="CHEBI:70757"/>
        <dbReference type="EC" id="1.3.1.98"/>
    </reaction>
</comment>
<dbReference type="Gene3D" id="3.30.465.10">
    <property type="match status" value="1"/>
</dbReference>
<dbReference type="NCBIfam" id="TIGR00179">
    <property type="entry name" value="murB"/>
    <property type="match status" value="1"/>
</dbReference>
<evidence type="ECO:0000256" key="4">
    <source>
        <dbReference type="ARBA" id="ARBA00004752"/>
    </source>
</evidence>
<feature type="active site" description="Proton donor" evidence="19">
    <location>
        <position position="219"/>
    </location>
</feature>
<evidence type="ECO:0000256" key="8">
    <source>
        <dbReference type="ARBA" id="ARBA00022618"/>
    </source>
</evidence>
<dbReference type="InterPro" id="IPR011601">
    <property type="entry name" value="MurB_C"/>
</dbReference>
<evidence type="ECO:0000256" key="18">
    <source>
        <dbReference type="ARBA" id="ARBA00048914"/>
    </source>
</evidence>
<dbReference type="InterPro" id="IPR016166">
    <property type="entry name" value="FAD-bd_PCMH"/>
</dbReference>
<keyword evidence="8 19" id="KW-0132">Cell division</keyword>
<dbReference type="InterPro" id="IPR016167">
    <property type="entry name" value="FAD-bd_PCMH_sub1"/>
</dbReference>
<dbReference type="InterPro" id="IPR036635">
    <property type="entry name" value="MurB_C_sf"/>
</dbReference>
<keyword evidence="9 19" id="KW-0285">Flavoprotein</keyword>
<dbReference type="GO" id="GO:0071949">
    <property type="term" value="F:FAD binding"/>
    <property type="evidence" value="ECO:0007669"/>
    <property type="project" value="InterPro"/>
</dbReference>
<dbReference type="GO" id="GO:0008360">
    <property type="term" value="P:regulation of cell shape"/>
    <property type="evidence" value="ECO:0007669"/>
    <property type="project" value="UniProtKB-KW"/>
</dbReference>
<evidence type="ECO:0000256" key="9">
    <source>
        <dbReference type="ARBA" id="ARBA00022630"/>
    </source>
</evidence>
<reference evidence="21 22" key="1">
    <citation type="submission" date="2012-02" db="EMBL/GenBank/DDBJ databases">
        <title>Complete genome sequence of Phycisphaera mikurensis NBRC 102666.</title>
        <authorList>
            <person name="Ankai A."/>
            <person name="Hosoyama A."/>
            <person name="Terui Y."/>
            <person name="Sekine M."/>
            <person name="Fukai R."/>
            <person name="Kato Y."/>
            <person name="Nakamura S."/>
            <person name="Yamada-Narita S."/>
            <person name="Kawakoshi A."/>
            <person name="Fukunaga Y."/>
            <person name="Yamazaki S."/>
            <person name="Fujita N."/>
        </authorList>
    </citation>
    <scope>NUCLEOTIDE SEQUENCE [LARGE SCALE GENOMIC DNA]</scope>
    <source>
        <strain evidence="22">NBRC 102666 / KCTC 22515 / FYK2301M01</strain>
    </source>
</reference>
<organism evidence="21 22">
    <name type="scientific">Phycisphaera mikurensis (strain NBRC 102666 / KCTC 22515 / FYK2301M01)</name>
    <dbReference type="NCBI Taxonomy" id="1142394"/>
    <lineage>
        <taxon>Bacteria</taxon>
        <taxon>Pseudomonadati</taxon>
        <taxon>Planctomycetota</taxon>
        <taxon>Phycisphaerae</taxon>
        <taxon>Phycisphaerales</taxon>
        <taxon>Phycisphaeraceae</taxon>
        <taxon>Phycisphaera</taxon>
    </lineage>
</organism>
<keyword evidence="14 19" id="KW-0560">Oxidoreductase</keyword>
<dbReference type="eggNOG" id="COG0812">
    <property type="taxonomic scope" value="Bacteria"/>
</dbReference>
<sequence>MLGDLIAAGIPAEADAPLGARTWYRCGGRAELLVKPRTVDEAAEIRRRSADSGTPFRVLGGGANLLVPEGVVPGITARLAGPAFEGVRLEAQRLEAGAGVDLYALVTAATRAGLAGLARVAGVPGTVGGGIAMNAGGAHGALGDRLASATLLDAAGRLERVPPSALRLGYRTSELGGRLVVAAAFLLEPEDPASIRARVRERLALKKAEQPLAAKSAGCAFRNPSGASASVGDPQDPGSWAAGKLIDAAGCKGLRIGSARVSERHANFVTVDAGGRAADVLAVMDEAARRVADRFGVALEREVAVWTTRPSP</sequence>
<evidence type="ECO:0000313" key="21">
    <source>
        <dbReference type="EMBL" id="BAM02878.1"/>
    </source>
</evidence>
<keyword evidence="7 19" id="KW-0963">Cytoplasm</keyword>